<reference evidence="1" key="1">
    <citation type="submission" date="2021-05" db="EMBL/GenBank/DDBJ databases">
        <authorList>
            <person name="Pan Q."/>
            <person name="Jouanno E."/>
            <person name="Zahm M."/>
            <person name="Klopp C."/>
            <person name="Cabau C."/>
            <person name="Louis A."/>
            <person name="Berthelot C."/>
            <person name="Parey E."/>
            <person name="Roest Crollius H."/>
            <person name="Montfort J."/>
            <person name="Robinson-Rechavi M."/>
            <person name="Bouchez O."/>
            <person name="Lampietro C."/>
            <person name="Lopez Roques C."/>
            <person name="Donnadieu C."/>
            <person name="Postlethwait J."/>
            <person name="Bobe J."/>
            <person name="Dillon D."/>
            <person name="Chandos A."/>
            <person name="von Hippel F."/>
            <person name="Guiguen Y."/>
        </authorList>
    </citation>
    <scope>NUCLEOTIDE SEQUENCE</scope>
    <source>
        <strain evidence="1">YG-Jan2019</strain>
    </source>
</reference>
<dbReference type="EMBL" id="CM055748">
    <property type="protein sequence ID" value="KAJ7995685.1"/>
    <property type="molecule type" value="Genomic_DNA"/>
</dbReference>
<comment type="caution">
    <text evidence="1">The sequence shown here is derived from an EMBL/GenBank/DDBJ whole genome shotgun (WGS) entry which is preliminary data.</text>
</comment>
<gene>
    <name evidence="1" type="ORF">DPEC_G00247140</name>
</gene>
<evidence type="ECO:0000313" key="2">
    <source>
        <dbReference type="Proteomes" id="UP001157502"/>
    </source>
</evidence>
<protein>
    <submittedName>
        <fullName evidence="1">Uncharacterized protein</fullName>
    </submittedName>
</protein>
<dbReference type="Proteomes" id="UP001157502">
    <property type="component" value="Chromosome 21"/>
</dbReference>
<proteinExistence type="predicted"/>
<organism evidence="1 2">
    <name type="scientific">Dallia pectoralis</name>
    <name type="common">Alaska blackfish</name>
    <dbReference type="NCBI Taxonomy" id="75939"/>
    <lineage>
        <taxon>Eukaryota</taxon>
        <taxon>Metazoa</taxon>
        <taxon>Chordata</taxon>
        <taxon>Craniata</taxon>
        <taxon>Vertebrata</taxon>
        <taxon>Euteleostomi</taxon>
        <taxon>Actinopterygii</taxon>
        <taxon>Neopterygii</taxon>
        <taxon>Teleostei</taxon>
        <taxon>Protacanthopterygii</taxon>
        <taxon>Esociformes</taxon>
        <taxon>Umbridae</taxon>
        <taxon>Dallia</taxon>
    </lineage>
</organism>
<name>A0ACC2FWS5_DALPE</name>
<accession>A0ACC2FWS5</accession>
<evidence type="ECO:0000313" key="1">
    <source>
        <dbReference type="EMBL" id="KAJ7995685.1"/>
    </source>
</evidence>
<keyword evidence="2" id="KW-1185">Reference proteome</keyword>
<sequence length="599" mass="66695">MAIARVATDYVFSDFLLKEPGKTKYCTVRTDLALDKMVTCVAVGLPLLLISLAFAQEVSVGVQITCFPPTNFSWRQALYVDSYCWAALHTHTEPLWLHKFFPYILLLVAVLIYCPRVYWQFSAAPFLQSDLSFIIEELDRCYNRSVTLAKRMASTEEQADSSPSDPTEGCFMYPVVERYLLTKKRSVVLLWRYLLCRSLNLLTLLLACVYLGYYLHFTSSTDQFGCSLRTGILVNDTSIPKQLQCKLVAVGVFQLLSMVNLIVYTMLVPVVIYSSIRPFLQSQTHFLRSYQSLPTISVLPHPDGQWDDLTLYFLFLEENLSELKSHKYMKVLELLRSRSAGDGENFDAMGLLQALYLVKIDNTDGKKRTAASPNASDNPNANVGLNETSNDNPIAEARHIANANSAAGASNNSPVSGERQSSETEMTEFSALFPGKSAVTDCNQTCLNCVRLAALDAEETVRAVVRRCLLVEIELCPMSSPEIVSLSWGHMMVEGRPSAYKDCKVWPGGSCGWDWRETGTEHHPGVQPADLEEVLLKGVETLVIGRGMSEALQVPSSTVDYVKKRGVDLRVLQTEKAVKEYNNLVGQGVKVGGVFHSTC</sequence>